<sequence>MENQELEKREKELIEKEQKQKERGQKLDEFAIKLKEGQEQLKKEREELKKEREALEREKETYRQNIEDEVNAGFNARVNQAIEKQTQAIQKEQEALLDKQENYRTKETELKEKERELECKAQKIVNDKKELENKYEARLQEEIRKKQADLFSKLDTEFNARFKEKIDLLEQKREELAEQKEQIQEEQANLNAEKKAFEASKPKQLERLKDEVQAKVDSLQRKLEIEQDERKKIQDEYDMLVESYGEYERFKYRDLISEKNELEQERTRLEEQLEHVKQDSEKRINSIQDQANEQLDKIERYNILEKDFNKLKIDYRNLNDRLREQDYYENQCKILDERLKHLQSQFMGKEEQMKREEAIKQDYVFEIQLNSENKNKENDELKWLEYIEANMKKYGVEYPQRLLYAFHTALKTASMSPISVLSGVSGTGKSELPKLYAYFGGFNFLSEAVQPTWDSPASMVGFYNTIEGKFDATNLFKFLVQTSIESEQKDESAPNLYGLKESMNLILLDELNLAHIELYFAEFLSKFETKRGSNNVNLDIPIGAGMSMQIELDSNLLWVGTMNEDETTKSLSDKVLDRAFCINFPRPNRLIGRPNHKKMNDICEFKWLPKTTWERWIENAQKNVDLTKYKEITEEINEKLAKAHRAIGHRVWQSMAAYMLNYPLVKDKEKVLEQAFEDAIVQKIMPKLRGMELHGEEKKALDEINSIIGKKVSNLKKDFEYAMSNPYGQFKFNSAYYLGLQENVKSKEDKKAQNV</sequence>
<dbReference type="RefSeq" id="WP_052089089.1">
    <property type="nucleotide sequence ID" value="NZ_FZNF01000010.1"/>
</dbReference>
<dbReference type="InterPro" id="IPR027417">
    <property type="entry name" value="P-loop_NTPase"/>
</dbReference>
<organism evidence="2 3">
    <name type="scientific">Helicobacter trogontum</name>
    <dbReference type="NCBI Taxonomy" id="50960"/>
    <lineage>
        <taxon>Bacteria</taxon>
        <taxon>Pseudomonadati</taxon>
        <taxon>Campylobacterota</taxon>
        <taxon>Epsilonproteobacteria</taxon>
        <taxon>Campylobacterales</taxon>
        <taxon>Helicobacteraceae</taxon>
        <taxon>Helicobacter</taxon>
    </lineage>
</organism>
<reference evidence="2 3" key="1">
    <citation type="journal article" date="2014" name="Genome Announc.">
        <title>Draft genome sequences of eight enterohepatic helicobacter species isolated from both laboratory and wild rodents.</title>
        <authorList>
            <person name="Sheh A."/>
            <person name="Shen Z."/>
            <person name="Fox J.G."/>
        </authorList>
    </citation>
    <scope>NUCLEOTIDE SEQUENCE [LARGE SCALE GENOMIC DNA]</scope>
    <source>
        <strain evidence="2 3">ATCC 49310</strain>
    </source>
</reference>
<evidence type="ECO:0000313" key="2">
    <source>
        <dbReference type="EMBL" id="TLD99376.1"/>
    </source>
</evidence>
<comment type="caution">
    <text evidence="2">The sequence shown here is derived from an EMBL/GenBank/DDBJ whole genome shotgun (WGS) entry which is preliminary data.</text>
</comment>
<accession>A0A4U8TGT4</accession>
<proteinExistence type="predicted"/>
<evidence type="ECO:0000256" key="1">
    <source>
        <dbReference type="SAM" id="MobiDB-lite"/>
    </source>
</evidence>
<dbReference type="SUPFAM" id="SSF52540">
    <property type="entry name" value="P-loop containing nucleoside triphosphate hydrolases"/>
    <property type="match status" value="1"/>
</dbReference>
<dbReference type="AlphaFoldDB" id="A0A4U8TGT4"/>
<protein>
    <submittedName>
        <fullName evidence="2">Uncharacterized protein</fullName>
    </submittedName>
</protein>
<dbReference type="Gene3D" id="3.40.50.300">
    <property type="entry name" value="P-loop containing nucleotide triphosphate hydrolases"/>
    <property type="match status" value="1"/>
</dbReference>
<evidence type="ECO:0000313" key="3">
    <source>
        <dbReference type="Proteomes" id="UP000029861"/>
    </source>
</evidence>
<gene>
    <name evidence="2" type="ORF">LS80_001660</name>
</gene>
<name>A0A4U8TGT4_9HELI</name>
<dbReference type="Proteomes" id="UP000029861">
    <property type="component" value="Unassembled WGS sequence"/>
</dbReference>
<feature type="region of interest" description="Disordered" evidence="1">
    <location>
        <begin position="1"/>
        <end position="25"/>
    </location>
</feature>
<dbReference type="EMBL" id="JRPK02000003">
    <property type="protein sequence ID" value="TLD99376.1"/>
    <property type="molecule type" value="Genomic_DNA"/>
</dbReference>